<evidence type="ECO:0000313" key="11">
    <source>
        <dbReference type="Proteomes" id="UP000696573"/>
    </source>
</evidence>
<dbReference type="SMART" id="SM00388">
    <property type="entry name" value="HisKA"/>
    <property type="match status" value="1"/>
</dbReference>
<evidence type="ECO:0000256" key="4">
    <source>
        <dbReference type="ARBA" id="ARBA00022679"/>
    </source>
</evidence>
<dbReference type="GO" id="GO:0005886">
    <property type="term" value="C:plasma membrane"/>
    <property type="evidence" value="ECO:0007669"/>
    <property type="project" value="TreeGrafter"/>
</dbReference>
<gene>
    <name evidence="10" type="ORF">CRHIZ90672A_00009471</name>
</gene>
<evidence type="ECO:0000259" key="9">
    <source>
        <dbReference type="PROSITE" id="PS50110"/>
    </source>
</evidence>
<dbReference type="InterPro" id="IPR004358">
    <property type="entry name" value="Sig_transdc_His_kin-like_C"/>
</dbReference>
<dbReference type="InterPro" id="IPR005467">
    <property type="entry name" value="His_kinase_dom"/>
</dbReference>
<feature type="domain" description="Histidine kinase" evidence="8">
    <location>
        <begin position="564"/>
        <end position="853"/>
    </location>
</feature>
<evidence type="ECO:0000256" key="7">
    <source>
        <dbReference type="SAM" id="MobiDB-lite"/>
    </source>
</evidence>
<feature type="compositionally biased region" description="Polar residues" evidence="7">
    <location>
        <begin position="459"/>
        <end position="475"/>
    </location>
</feature>
<dbReference type="PROSITE" id="PS50110">
    <property type="entry name" value="RESPONSE_REGULATORY"/>
    <property type="match status" value="1"/>
</dbReference>
<dbReference type="PANTHER" id="PTHR43047">
    <property type="entry name" value="TWO-COMPONENT HISTIDINE PROTEIN KINASE"/>
    <property type="match status" value="1"/>
</dbReference>
<dbReference type="CDD" id="cd00082">
    <property type="entry name" value="HisKA"/>
    <property type="match status" value="1"/>
</dbReference>
<dbReference type="GO" id="GO:0000155">
    <property type="term" value="F:phosphorelay sensor kinase activity"/>
    <property type="evidence" value="ECO:0007669"/>
    <property type="project" value="InterPro"/>
</dbReference>
<reference evidence="10" key="1">
    <citation type="submission" date="2021-10" db="EMBL/GenBank/DDBJ databases">
        <authorList>
            <person name="Piombo E."/>
        </authorList>
    </citation>
    <scope>NUCLEOTIDE SEQUENCE</scope>
</reference>
<dbReference type="GO" id="GO:0009927">
    <property type="term" value="F:histidine phosphotransfer kinase activity"/>
    <property type="evidence" value="ECO:0007669"/>
    <property type="project" value="TreeGrafter"/>
</dbReference>
<dbReference type="Pfam" id="PF00512">
    <property type="entry name" value="HisKA"/>
    <property type="match status" value="1"/>
</dbReference>
<keyword evidence="11" id="KW-1185">Reference proteome</keyword>
<dbReference type="Gene3D" id="1.10.287.130">
    <property type="match status" value="1"/>
</dbReference>
<keyword evidence="5" id="KW-0418">Kinase</keyword>
<dbReference type="Pfam" id="PF02518">
    <property type="entry name" value="HATPase_c"/>
    <property type="match status" value="1"/>
</dbReference>
<feature type="region of interest" description="Disordered" evidence="7">
    <location>
        <begin position="444"/>
        <end position="488"/>
    </location>
</feature>
<dbReference type="EC" id="2.7.13.3" evidence="2"/>
<keyword evidence="4" id="KW-0808">Transferase</keyword>
<dbReference type="InterPro" id="IPR036097">
    <property type="entry name" value="HisK_dim/P_sf"/>
</dbReference>
<dbReference type="InterPro" id="IPR011006">
    <property type="entry name" value="CheY-like_superfamily"/>
</dbReference>
<dbReference type="SUPFAM" id="SSF55874">
    <property type="entry name" value="ATPase domain of HSP90 chaperone/DNA topoisomerase II/histidine kinase"/>
    <property type="match status" value="1"/>
</dbReference>
<dbReference type="EMBL" id="CABFNQ020000717">
    <property type="protein sequence ID" value="CAH0025951.1"/>
    <property type="molecule type" value="Genomic_DNA"/>
</dbReference>
<dbReference type="PROSITE" id="PS50109">
    <property type="entry name" value="HIS_KIN"/>
    <property type="match status" value="1"/>
</dbReference>
<feature type="compositionally biased region" description="Polar residues" evidence="7">
    <location>
        <begin position="1056"/>
        <end position="1069"/>
    </location>
</feature>
<dbReference type="AlphaFoldDB" id="A0A9N9VM21"/>
<proteinExistence type="predicted"/>
<evidence type="ECO:0000256" key="1">
    <source>
        <dbReference type="ARBA" id="ARBA00000085"/>
    </source>
</evidence>
<dbReference type="SUPFAM" id="SSF47384">
    <property type="entry name" value="Homodimeric domain of signal transducing histidine kinase"/>
    <property type="match status" value="1"/>
</dbReference>
<dbReference type="CDD" id="cd17546">
    <property type="entry name" value="REC_hyHK_CKI1_RcsC-like"/>
    <property type="match status" value="1"/>
</dbReference>
<dbReference type="InterPro" id="IPR036890">
    <property type="entry name" value="HATPase_C_sf"/>
</dbReference>
<dbReference type="OrthoDB" id="303614at2759"/>
<name>A0A9N9VM21_9HYPO</name>
<dbReference type="PANTHER" id="PTHR43047:SF72">
    <property type="entry name" value="OSMOSENSING HISTIDINE PROTEIN KINASE SLN1"/>
    <property type="match status" value="1"/>
</dbReference>
<dbReference type="SUPFAM" id="SSF52172">
    <property type="entry name" value="CheY-like"/>
    <property type="match status" value="1"/>
</dbReference>
<protein>
    <recommendedName>
        <fullName evidence="2">histidine kinase</fullName>
        <ecNumber evidence="2">2.7.13.3</ecNumber>
    </recommendedName>
</protein>
<evidence type="ECO:0000256" key="2">
    <source>
        <dbReference type="ARBA" id="ARBA00012438"/>
    </source>
</evidence>
<evidence type="ECO:0000256" key="6">
    <source>
        <dbReference type="PROSITE-ProRule" id="PRU00169"/>
    </source>
</evidence>
<keyword evidence="3 6" id="KW-0597">Phosphoprotein</keyword>
<feature type="modified residue" description="4-aspartylphosphate" evidence="6">
    <location>
        <position position="1129"/>
    </location>
</feature>
<evidence type="ECO:0000256" key="5">
    <source>
        <dbReference type="ARBA" id="ARBA00022777"/>
    </source>
</evidence>
<feature type="compositionally biased region" description="Polar residues" evidence="7">
    <location>
        <begin position="349"/>
        <end position="358"/>
    </location>
</feature>
<dbReference type="SMART" id="SM00448">
    <property type="entry name" value="REC"/>
    <property type="match status" value="1"/>
</dbReference>
<dbReference type="SUPFAM" id="SSF55781">
    <property type="entry name" value="GAF domain-like"/>
    <property type="match status" value="1"/>
</dbReference>
<dbReference type="InterPro" id="IPR003594">
    <property type="entry name" value="HATPase_dom"/>
</dbReference>
<feature type="region of interest" description="Disordered" evidence="7">
    <location>
        <begin position="623"/>
        <end position="643"/>
    </location>
</feature>
<feature type="region of interest" description="Disordered" evidence="7">
    <location>
        <begin position="1037"/>
        <end position="1072"/>
    </location>
</feature>
<dbReference type="InterPro" id="IPR029016">
    <property type="entry name" value="GAF-like_dom_sf"/>
</dbReference>
<comment type="catalytic activity">
    <reaction evidence="1">
        <text>ATP + protein L-histidine = ADP + protein N-phospho-L-histidine.</text>
        <dbReference type="EC" id="2.7.13.3"/>
    </reaction>
</comment>
<dbReference type="Gene3D" id="3.30.450.40">
    <property type="match status" value="1"/>
</dbReference>
<dbReference type="Proteomes" id="UP000696573">
    <property type="component" value="Unassembled WGS sequence"/>
</dbReference>
<evidence type="ECO:0000256" key="3">
    <source>
        <dbReference type="ARBA" id="ARBA00022553"/>
    </source>
</evidence>
<feature type="domain" description="Response regulatory" evidence="9">
    <location>
        <begin position="1078"/>
        <end position="1199"/>
    </location>
</feature>
<dbReference type="SMART" id="SM00387">
    <property type="entry name" value="HATPase_c"/>
    <property type="match status" value="1"/>
</dbReference>
<evidence type="ECO:0000259" key="8">
    <source>
        <dbReference type="PROSITE" id="PS50109"/>
    </source>
</evidence>
<evidence type="ECO:0000313" key="10">
    <source>
        <dbReference type="EMBL" id="CAH0025951.1"/>
    </source>
</evidence>
<organism evidence="10 11">
    <name type="scientific">Clonostachys rhizophaga</name>
    <dbReference type="NCBI Taxonomy" id="160324"/>
    <lineage>
        <taxon>Eukaryota</taxon>
        <taxon>Fungi</taxon>
        <taxon>Dikarya</taxon>
        <taxon>Ascomycota</taxon>
        <taxon>Pezizomycotina</taxon>
        <taxon>Sordariomycetes</taxon>
        <taxon>Hypocreomycetidae</taxon>
        <taxon>Hypocreales</taxon>
        <taxon>Bionectriaceae</taxon>
        <taxon>Clonostachys</taxon>
    </lineage>
</organism>
<dbReference type="Gene3D" id="3.40.50.2300">
    <property type="match status" value="1"/>
</dbReference>
<dbReference type="InterPro" id="IPR001789">
    <property type="entry name" value="Sig_transdc_resp-reg_receiver"/>
</dbReference>
<dbReference type="Pfam" id="PF00072">
    <property type="entry name" value="Response_reg"/>
    <property type="match status" value="1"/>
</dbReference>
<sequence length="1201" mass="131069">MAQRGTRPPWNASEASRQDEVTRYGSTLLSASRFNNNPAERIPSVELSTSNDAILTALCQLGAWQTGTSRAFLSLFGAQCQHIVAEAMLSLPLQPSLPSDDCPAPLWLCGTAIPRSFGVCERTVIAENSDRTNLPLTLCDNLATDPRFSDKPYHNFGGEAKFYAAVPVRTRRGINIGVYCVVDETPGRPWNDTYTAHLQNASRNIMKHLESQLLKSVHRRNERMNRGLGSFVEGETTLSGWRFSPNSAAYANQDNLEGALNAKQQSLGLLPAPQTDLSAIDATARTPMSGVDPKDDSYFATEPAPAPARDGKVNVYSRAANIIRESIEVEGCVFYRPRLSFRAHPDPQSGDQANTWGCTSSSASGGETSHSPEARPCHVLGFSNSELSSIDSVFHANSGPSITEDFLASLLRRYPQGTTFKFNAEGGLLSSDSSGDESIPLLASSTLSSRTKSTEDLKTTSLPPSASAEQQQVTSRAKRPHSQEGKALREAFPNARSILFSPVWDSRKDGWHAAAFAYTHREGRSFSVTGELSYVRAFGAVVASEIQKLNTLSADQAKSDALGSLSHELRSPLHGVLLSAELMRDTDMDIHQGNLAHTIETCSRTLLDTIDHLLDYSQISDFSKPGRKSGSPLSNASGRGGQGQFGKKSLFSYIRLDGVVEEVVESVFAGFNFQYQSLKQASQSTVASDVAAHQRLDSAQASEQLQGRDGDVVEHLEFGNVSVLLSIDSGCQWEYHVHVGAIRRIIMNLFGNALKYTESGTVVVNLSRDFVWLRRRRRHVVRIAVRDTGKGMSANFLQTGLFKPFSQEDTMSPGTGLGLSLVKNITTQLHGRISIDSQVGVGTTVSVVLPLKRAELLADIHSSRSDDDKQFDGLVNDLKGLRVRIITANEASGTASSAVNVALHDIYRDWLHMEIVSTEMSSQAVVPDIVLWSYDASVQMQGDIKELSKFPNVVICPNALVAYRRNTQPTSPDGVKLLEFVSQPIGPRKLAKVLSLAYRRWVEPSHPFIPQSIEAPLTVSRPKISRSTISSSVISDIDSLNTTPQKTETGGPAPMFTSTPGSSVSNEGQSDNDERVKRCLLVDDNDINIKVLSALMRKLSIDYQTARNGKEALDVFSQKPGAYICILMDISMPVMDGCEATRCIRAFEAKEHLQPVPIIALSGLSSDEAHREAFESGMDLFLTKPVKLMTLKDVLQSRSII</sequence>
<dbReference type="Gene3D" id="3.30.565.10">
    <property type="entry name" value="Histidine kinase-like ATPase, C-terminal domain"/>
    <property type="match status" value="1"/>
</dbReference>
<dbReference type="PRINTS" id="PR00344">
    <property type="entry name" value="BCTRLSENSOR"/>
</dbReference>
<comment type="caution">
    <text evidence="10">The sequence shown here is derived from an EMBL/GenBank/DDBJ whole genome shotgun (WGS) entry which is preliminary data.</text>
</comment>
<feature type="region of interest" description="Disordered" evidence="7">
    <location>
        <begin position="345"/>
        <end position="372"/>
    </location>
</feature>
<accession>A0A9N9VM21</accession>
<dbReference type="InterPro" id="IPR003661">
    <property type="entry name" value="HisK_dim/P_dom"/>
</dbReference>
<feature type="compositionally biased region" description="Low complexity" evidence="7">
    <location>
        <begin position="359"/>
        <end position="369"/>
    </location>
</feature>